<dbReference type="AlphaFoldDB" id="A0A915D7H6"/>
<name>A0A915D7H6_9BILA</name>
<keyword evidence="2" id="KW-1185">Reference proteome</keyword>
<sequence>MKDFTDNEADYESSDEEEMESEEEDDDSESNLSNFLDDEESGTSIRHPLPLRLMTKKRVMFKLLVQQQEKREPEKDTIDCYVKCFG</sequence>
<protein>
    <submittedName>
        <fullName evidence="3">Uncharacterized protein</fullName>
    </submittedName>
</protein>
<reference evidence="3" key="1">
    <citation type="submission" date="2022-11" db="UniProtKB">
        <authorList>
            <consortium name="WormBaseParasite"/>
        </authorList>
    </citation>
    <scope>IDENTIFICATION</scope>
</reference>
<evidence type="ECO:0000313" key="2">
    <source>
        <dbReference type="Proteomes" id="UP000887574"/>
    </source>
</evidence>
<feature type="compositionally biased region" description="Acidic residues" evidence="1">
    <location>
        <begin position="1"/>
        <end position="29"/>
    </location>
</feature>
<feature type="region of interest" description="Disordered" evidence="1">
    <location>
        <begin position="1"/>
        <end position="49"/>
    </location>
</feature>
<dbReference type="WBParaSite" id="jg16541">
    <property type="protein sequence ID" value="jg16541"/>
    <property type="gene ID" value="jg16541"/>
</dbReference>
<evidence type="ECO:0000256" key="1">
    <source>
        <dbReference type="SAM" id="MobiDB-lite"/>
    </source>
</evidence>
<dbReference type="Proteomes" id="UP000887574">
    <property type="component" value="Unplaced"/>
</dbReference>
<evidence type="ECO:0000313" key="3">
    <source>
        <dbReference type="WBParaSite" id="jg16541"/>
    </source>
</evidence>
<proteinExistence type="predicted"/>
<accession>A0A915D7H6</accession>
<organism evidence="2 3">
    <name type="scientific">Ditylenchus dipsaci</name>
    <dbReference type="NCBI Taxonomy" id="166011"/>
    <lineage>
        <taxon>Eukaryota</taxon>
        <taxon>Metazoa</taxon>
        <taxon>Ecdysozoa</taxon>
        <taxon>Nematoda</taxon>
        <taxon>Chromadorea</taxon>
        <taxon>Rhabditida</taxon>
        <taxon>Tylenchina</taxon>
        <taxon>Tylenchomorpha</taxon>
        <taxon>Sphaerularioidea</taxon>
        <taxon>Anguinidae</taxon>
        <taxon>Anguininae</taxon>
        <taxon>Ditylenchus</taxon>
    </lineage>
</organism>